<protein>
    <recommendedName>
        <fullName evidence="8 9">Pyrroline-5-carboxylate reductase</fullName>
        <shortName evidence="8">P5C reductase</shortName>
        <shortName evidence="8">P5CR</shortName>
        <ecNumber evidence="8 9">1.5.1.2</ecNumber>
    </recommendedName>
    <alternativeName>
        <fullName evidence="8">PCA reductase</fullName>
    </alternativeName>
</protein>
<feature type="domain" description="Pyrroline-5-carboxylate reductase catalytic N-terminal" evidence="12">
    <location>
        <begin position="5"/>
        <end position="99"/>
    </location>
</feature>
<evidence type="ECO:0000256" key="5">
    <source>
        <dbReference type="ARBA" id="ARBA00022650"/>
    </source>
</evidence>
<dbReference type="Pfam" id="PF03807">
    <property type="entry name" value="F420_oxidored"/>
    <property type="match status" value="1"/>
</dbReference>
<evidence type="ECO:0000256" key="7">
    <source>
        <dbReference type="ARBA" id="ARBA00023002"/>
    </source>
</evidence>
<dbReference type="SUPFAM" id="SSF48179">
    <property type="entry name" value="6-phosphogluconate dehydrogenase C-terminal domain-like"/>
    <property type="match status" value="1"/>
</dbReference>
<dbReference type="STRING" id="754477.Q7C_1630"/>
<dbReference type="Proteomes" id="UP000009145">
    <property type="component" value="Chromosome"/>
</dbReference>
<dbReference type="AlphaFoldDB" id="I1YIN5"/>
<dbReference type="GO" id="GO:0005737">
    <property type="term" value="C:cytoplasm"/>
    <property type="evidence" value="ECO:0007669"/>
    <property type="project" value="UniProtKB-SubCell"/>
</dbReference>
<evidence type="ECO:0000256" key="4">
    <source>
        <dbReference type="ARBA" id="ARBA00022605"/>
    </source>
</evidence>
<evidence type="ECO:0000313" key="15">
    <source>
        <dbReference type="Proteomes" id="UP000009145"/>
    </source>
</evidence>
<evidence type="ECO:0000259" key="13">
    <source>
        <dbReference type="Pfam" id="PF14748"/>
    </source>
</evidence>
<dbReference type="FunFam" id="1.10.3730.10:FF:000001">
    <property type="entry name" value="Pyrroline-5-carboxylate reductase"/>
    <property type="match status" value="1"/>
</dbReference>
<organism evidence="14 15">
    <name type="scientific">Methylophaga frappieri (strain ATCC BAA-2434 / DSM 25690 / JAM7)</name>
    <dbReference type="NCBI Taxonomy" id="754477"/>
    <lineage>
        <taxon>Bacteria</taxon>
        <taxon>Pseudomonadati</taxon>
        <taxon>Pseudomonadota</taxon>
        <taxon>Gammaproteobacteria</taxon>
        <taxon>Thiotrichales</taxon>
        <taxon>Piscirickettsiaceae</taxon>
        <taxon>Methylophaga</taxon>
    </lineage>
</organism>
<evidence type="ECO:0000313" key="14">
    <source>
        <dbReference type="EMBL" id="AFJ02778.1"/>
    </source>
</evidence>
<dbReference type="EMBL" id="CP003380">
    <property type="protein sequence ID" value="AFJ02778.1"/>
    <property type="molecule type" value="Genomic_DNA"/>
</dbReference>
<keyword evidence="5 8" id="KW-0641">Proline biosynthesis</keyword>
<dbReference type="KEGG" id="mec:Q7C_1630"/>
<evidence type="ECO:0000259" key="12">
    <source>
        <dbReference type="Pfam" id="PF03807"/>
    </source>
</evidence>
<evidence type="ECO:0000256" key="6">
    <source>
        <dbReference type="ARBA" id="ARBA00022857"/>
    </source>
</evidence>
<evidence type="ECO:0000256" key="3">
    <source>
        <dbReference type="ARBA" id="ARBA00022490"/>
    </source>
</evidence>
<comment type="catalytic activity">
    <reaction evidence="8 11">
        <text>L-proline + NADP(+) = (S)-1-pyrroline-5-carboxylate + NADPH + 2 H(+)</text>
        <dbReference type="Rhea" id="RHEA:14109"/>
        <dbReference type="ChEBI" id="CHEBI:15378"/>
        <dbReference type="ChEBI" id="CHEBI:17388"/>
        <dbReference type="ChEBI" id="CHEBI:57783"/>
        <dbReference type="ChEBI" id="CHEBI:58349"/>
        <dbReference type="ChEBI" id="CHEBI:60039"/>
        <dbReference type="EC" id="1.5.1.2"/>
    </reaction>
</comment>
<comment type="subcellular location">
    <subcellularLocation>
        <location evidence="1 8">Cytoplasm</location>
    </subcellularLocation>
</comment>
<dbReference type="eggNOG" id="COG0345">
    <property type="taxonomic scope" value="Bacteria"/>
</dbReference>
<keyword evidence="6 8" id="KW-0521">NADP</keyword>
<dbReference type="InterPro" id="IPR028939">
    <property type="entry name" value="P5C_Rdtase_cat_N"/>
</dbReference>
<comment type="function">
    <text evidence="8">Catalyzes the reduction of 1-pyrroline-5-carboxylate (PCA) to L-proline.</text>
</comment>
<reference evidence="14 15" key="1">
    <citation type="journal article" date="2012" name="J. Bacteriol.">
        <title>Complete genome sequences of Methylophaga sp. strain JAM1 and Methylophaga sp. strain JAM7.</title>
        <authorList>
            <person name="Villeneuve C."/>
            <person name="Martineau C."/>
            <person name="Mauffrey F."/>
            <person name="Villemur R."/>
        </authorList>
    </citation>
    <scope>NUCLEOTIDE SEQUENCE [LARGE SCALE GENOMIC DNA]</scope>
    <source>
        <strain evidence="14 15">JAM7</strain>
    </source>
</reference>
<keyword evidence="7 8" id="KW-0560">Oxidoreductase</keyword>
<dbReference type="InterPro" id="IPR008927">
    <property type="entry name" value="6-PGluconate_DH-like_C_sf"/>
</dbReference>
<dbReference type="PROSITE" id="PS00521">
    <property type="entry name" value="P5CR"/>
    <property type="match status" value="1"/>
</dbReference>
<keyword evidence="15" id="KW-1185">Reference proteome</keyword>
<evidence type="ECO:0000256" key="9">
    <source>
        <dbReference type="NCBIfam" id="TIGR00112"/>
    </source>
</evidence>
<dbReference type="GO" id="GO:0004735">
    <property type="term" value="F:pyrroline-5-carboxylate reductase activity"/>
    <property type="evidence" value="ECO:0007669"/>
    <property type="project" value="UniProtKB-UniRule"/>
</dbReference>
<keyword evidence="3 8" id="KW-0963">Cytoplasm</keyword>
<gene>
    <name evidence="8" type="primary">proC</name>
    <name evidence="14" type="ordered locus">Q7C_1630</name>
</gene>
<dbReference type="NCBIfam" id="TIGR00112">
    <property type="entry name" value="proC"/>
    <property type="match status" value="1"/>
</dbReference>
<dbReference type="Gene3D" id="3.40.50.720">
    <property type="entry name" value="NAD(P)-binding Rossmann-like Domain"/>
    <property type="match status" value="1"/>
</dbReference>
<feature type="domain" description="Pyrroline-5-carboxylate reductase dimerisation" evidence="13">
    <location>
        <begin position="164"/>
        <end position="268"/>
    </location>
</feature>
<feature type="binding site" evidence="10">
    <location>
        <begin position="70"/>
        <end position="73"/>
    </location>
    <ligand>
        <name>NADP(+)</name>
        <dbReference type="ChEBI" id="CHEBI:58349"/>
    </ligand>
</feature>
<comment type="pathway">
    <text evidence="8 11">Amino-acid biosynthesis; L-proline biosynthesis; L-proline from L-glutamate 5-semialdehyde: step 1/1.</text>
</comment>
<comment type="similarity">
    <text evidence="2 8 11">Belongs to the pyrroline-5-carboxylate reductase family.</text>
</comment>
<evidence type="ECO:0000256" key="2">
    <source>
        <dbReference type="ARBA" id="ARBA00005525"/>
    </source>
</evidence>
<dbReference type="PANTHER" id="PTHR11645:SF0">
    <property type="entry name" value="PYRROLINE-5-CARBOXYLATE REDUCTASE 3"/>
    <property type="match status" value="1"/>
</dbReference>
<dbReference type="RefSeq" id="WP_014704198.1">
    <property type="nucleotide sequence ID" value="NC_017856.1"/>
</dbReference>
<proteinExistence type="inferred from homology"/>
<dbReference type="PIRSF" id="PIRSF000193">
    <property type="entry name" value="Pyrrol-5-carb_rd"/>
    <property type="match status" value="1"/>
</dbReference>
<dbReference type="InterPro" id="IPR000304">
    <property type="entry name" value="Pyrroline-COOH_reductase"/>
</dbReference>
<dbReference type="InterPro" id="IPR036291">
    <property type="entry name" value="NAD(P)-bd_dom_sf"/>
</dbReference>
<dbReference type="Pfam" id="PF14748">
    <property type="entry name" value="P5CR_dimer"/>
    <property type="match status" value="1"/>
</dbReference>
<dbReference type="PATRIC" id="fig|754477.3.peg.1607"/>
<dbReference type="HAMAP" id="MF_01925">
    <property type="entry name" value="P5C_reductase"/>
    <property type="match status" value="1"/>
</dbReference>
<dbReference type="InterPro" id="IPR053790">
    <property type="entry name" value="P5CR-like_CS"/>
</dbReference>
<dbReference type="FunFam" id="3.40.50.720:FF:000190">
    <property type="entry name" value="Pyrroline-5-carboxylate reductase"/>
    <property type="match status" value="1"/>
</dbReference>
<evidence type="ECO:0000256" key="1">
    <source>
        <dbReference type="ARBA" id="ARBA00004496"/>
    </source>
</evidence>
<evidence type="ECO:0000256" key="10">
    <source>
        <dbReference type="PIRSR" id="PIRSR000193-1"/>
    </source>
</evidence>
<feature type="binding site" evidence="10">
    <location>
        <begin position="9"/>
        <end position="14"/>
    </location>
    <ligand>
        <name>NADP(+)</name>
        <dbReference type="ChEBI" id="CHEBI:58349"/>
    </ligand>
</feature>
<sequence length="278" mass="29669">MIQDKIVFIGGGNMARSLIGGLIADKMPAEQIHVIEPQTETRQRLAADFGITVYNAADTVLEEATVIILAVKPQMLQQVIKSLSPVWPPQALMISIAAGIHTDDMARWLNHAGTAIVRAMPNTPALVQAGATALFANTQTSTAQRQLAESVMRAVGLVIWVENEQQMDAVTAISGSGPAYFFLVMEAMQAAAMELGLPEETARLLCLETAFGAAKMALESKHSAATLRHQVTSPGGTTERAIHELEDGGLHGLFENAIVAAALRARELGHQLGQDNDT</sequence>
<name>I1YIN5_METFJ</name>
<dbReference type="GO" id="GO:0055129">
    <property type="term" value="P:L-proline biosynthetic process"/>
    <property type="evidence" value="ECO:0007669"/>
    <property type="project" value="UniProtKB-UniRule"/>
</dbReference>
<keyword evidence="4 8" id="KW-0028">Amino-acid biosynthesis</keyword>
<comment type="catalytic activity">
    <reaction evidence="8">
        <text>L-proline + NAD(+) = (S)-1-pyrroline-5-carboxylate + NADH + 2 H(+)</text>
        <dbReference type="Rhea" id="RHEA:14105"/>
        <dbReference type="ChEBI" id="CHEBI:15378"/>
        <dbReference type="ChEBI" id="CHEBI:17388"/>
        <dbReference type="ChEBI" id="CHEBI:57540"/>
        <dbReference type="ChEBI" id="CHEBI:57945"/>
        <dbReference type="ChEBI" id="CHEBI:60039"/>
        <dbReference type="EC" id="1.5.1.2"/>
    </reaction>
</comment>
<dbReference type="PANTHER" id="PTHR11645">
    <property type="entry name" value="PYRROLINE-5-CARBOXYLATE REDUCTASE"/>
    <property type="match status" value="1"/>
</dbReference>
<dbReference type="UniPathway" id="UPA00098">
    <property type="reaction ID" value="UER00361"/>
</dbReference>
<dbReference type="Gene3D" id="1.10.3730.10">
    <property type="entry name" value="ProC C-terminal domain-like"/>
    <property type="match status" value="1"/>
</dbReference>
<dbReference type="EC" id="1.5.1.2" evidence="8 9"/>
<evidence type="ECO:0000256" key="8">
    <source>
        <dbReference type="HAMAP-Rule" id="MF_01925"/>
    </source>
</evidence>
<dbReference type="InterPro" id="IPR029036">
    <property type="entry name" value="P5CR_dimer"/>
</dbReference>
<accession>I1YIN5</accession>
<dbReference type="OrthoDB" id="9805754at2"/>
<dbReference type="HOGENOM" id="CLU_042344_0_1_6"/>
<dbReference type="SUPFAM" id="SSF51735">
    <property type="entry name" value="NAD(P)-binding Rossmann-fold domains"/>
    <property type="match status" value="1"/>
</dbReference>
<evidence type="ECO:0000256" key="11">
    <source>
        <dbReference type="RuleBase" id="RU003903"/>
    </source>
</evidence>